<dbReference type="PANTHER" id="PTHR34817:SF1">
    <property type="entry name" value="NUCLEOTIDYLTRANSFERASE"/>
    <property type="match status" value="1"/>
</dbReference>
<dbReference type="Proteomes" id="UP001237988">
    <property type="component" value="Segment"/>
</dbReference>
<dbReference type="InterPro" id="IPR018775">
    <property type="entry name" value="RlaP"/>
</dbReference>
<accession>A0AAF0LZU7</accession>
<name>A0AAF0LZU7_9CAUD</name>
<organism evidence="1 2">
    <name type="scientific">Phage Phass-1</name>
    <dbReference type="NCBI Taxonomy" id="3043662"/>
    <lineage>
        <taxon>Viruses</taxon>
        <taxon>Duplodnaviria</taxon>
        <taxon>Heunggongvirae</taxon>
        <taxon>Uroviricota</taxon>
        <taxon>Caudoviricetes</taxon>
        <taxon>Caudoviricetes code 15 clade</taxon>
    </lineage>
</organism>
<dbReference type="EMBL" id="OQ749652">
    <property type="protein sequence ID" value="WIC39709.1"/>
    <property type="molecule type" value="Genomic_DNA"/>
</dbReference>
<dbReference type="PANTHER" id="PTHR34817">
    <property type="entry name" value="NUCLEOTIDYLTRANSFERASE"/>
    <property type="match status" value="1"/>
</dbReference>
<dbReference type="Pfam" id="PF10127">
    <property type="entry name" value="RlaP"/>
    <property type="match status" value="1"/>
</dbReference>
<sequence>MQDVMFLRNRVKEHVALVANHYTNHAVFYCGLYGSQNYGLNTADSDVDTKCMVLPPFRDVVLGRKMVSTDLADPYGALCNVKDVRAMFDNFFKGNINFVEVLFTDYFSVGVDYLAEAKELRDYRDMVANRDPLRLMEMAAGMARQKYVAFNKYFESKREVLFKYGYDPKQLHHLARLYYFMTEYLASADFGYALRPDEDVKEHLMSYKTNPLPFDEAEEHRERYMTSVDDLLEKAREFWGSLEERDLAAKRSKEVRAFLDDLAYRLLCKAYDVG</sequence>
<evidence type="ECO:0008006" key="3">
    <source>
        <dbReference type="Google" id="ProtNLM"/>
    </source>
</evidence>
<evidence type="ECO:0000313" key="2">
    <source>
        <dbReference type="Proteomes" id="UP001237988"/>
    </source>
</evidence>
<reference evidence="1" key="1">
    <citation type="submission" date="2023-04" db="EMBL/GenBank/DDBJ databases">
        <title>Bacteriophage Phass-1 Discovered in the Human Gut Virome - the Founding Member of the Proposed New Family Phassviridae.</title>
        <authorList>
            <person name="Tikunov A.Y."/>
            <person name="Morozova V.V."/>
            <person name="Chechushkov A.V."/>
            <person name="Tikunova N.V."/>
        </authorList>
    </citation>
    <scope>NUCLEOTIDE SEQUENCE</scope>
</reference>
<proteinExistence type="predicted"/>
<evidence type="ECO:0000313" key="1">
    <source>
        <dbReference type="EMBL" id="WIC39709.1"/>
    </source>
</evidence>
<protein>
    <recommendedName>
        <fullName evidence="3">Nucleotidyltransferase</fullName>
    </recommendedName>
</protein>